<dbReference type="OrthoDB" id="5188615at2"/>
<dbReference type="AlphaFoldDB" id="A0A495XCQ4"/>
<evidence type="ECO:0008006" key="3">
    <source>
        <dbReference type="Google" id="ProtNLM"/>
    </source>
</evidence>
<dbReference type="EMBL" id="RBXR01000001">
    <property type="protein sequence ID" value="RKT71782.1"/>
    <property type="molecule type" value="Genomic_DNA"/>
</dbReference>
<sequence>MTVHAFVDESRRSDKYYLAAAIVEPRHLRLLRSQLRGLLLPGQRELHFKKEKPERRRAILSAVAAFGTRVDIYRASCGRGEEWARQECLTRLVDDLLDVDGRRIVLDSRRERNRLDELTIRRALGKRPRETGVVYEHMDSAADPLLWLADIAAWCQGAGDDWARRIAPVIGSVVRLA</sequence>
<accession>A0A495XCQ4</accession>
<evidence type="ECO:0000313" key="2">
    <source>
        <dbReference type="Proteomes" id="UP000272729"/>
    </source>
</evidence>
<dbReference type="Proteomes" id="UP000272729">
    <property type="component" value="Unassembled WGS sequence"/>
</dbReference>
<gene>
    <name evidence="1" type="ORF">DFJ66_5077</name>
</gene>
<protein>
    <recommendedName>
        <fullName evidence="3">DUF3800 domain-containing protein</fullName>
    </recommendedName>
</protein>
<dbReference type="InterPro" id="IPR024524">
    <property type="entry name" value="DUF3800"/>
</dbReference>
<proteinExistence type="predicted"/>
<name>A0A495XCQ4_9PSEU</name>
<dbReference type="Pfam" id="PF12686">
    <property type="entry name" value="DUF3800"/>
    <property type="match status" value="1"/>
</dbReference>
<evidence type="ECO:0000313" key="1">
    <source>
        <dbReference type="EMBL" id="RKT71782.1"/>
    </source>
</evidence>
<organism evidence="1 2">
    <name type="scientific">Saccharothrix variisporea</name>
    <dbReference type="NCBI Taxonomy" id="543527"/>
    <lineage>
        <taxon>Bacteria</taxon>
        <taxon>Bacillati</taxon>
        <taxon>Actinomycetota</taxon>
        <taxon>Actinomycetes</taxon>
        <taxon>Pseudonocardiales</taxon>
        <taxon>Pseudonocardiaceae</taxon>
        <taxon>Saccharothrix</taxon>
    </lineage>
</organism>
<keyword evidence="2" id="KW-1185">Reference proteome</keyword>
<dbReference type="RefSeq" id="WP_121224330.1">
    <property type="nucleotide sequence ID" value="NZ_JBIUBA010000001.1"/>
</dbReference>
<comment type="caution">
    <text evidence="1">The sequence shown here is derived from an EMBL/GenBank/DDBJ whole genome shotgun (WGS) entry which is preliminary data.</text>
</comment>
<reference evidence="1 2" key="1">
    <citation type="submission" date="2018-10" db="EMBL/GenBank/DDBJ databases">
        <title>Sequencing the genomes of 1000 actinobacteria strains.</title>
        <authorList>
            <person name="Klenk H.-P."/>
        </authorList>
    </citation>
    <scope>NUCLEOTIDE SEQUENCE [LARGE SCALE GENOMIC DNA]</scope>
    <source>
        <strain evidence="1 2">DSM 43911</strain>
    </source>
</reference>